<dbReference type="InterPro" id="IPR036390">
    <property type="entry name" value="WH_DNA-bd_sf"/>
</dbReference>
<reference evidence="6" key="1">
    <citation type="journal article" date="2020" name="mSystems">
        <title>Genome- and Community-Level Interaction Insights into Carbon Utilization and Element Cycling Functions of Hydrothermarchaeota in Hydrothermal Sediment.</title>
        <authorList>
            <person name="Zhou Z."/>
            <person name="Liu Y."/>
            <person name="Xu W."/>
            <person name="Pan J."/>
            <person name="Luo Z.H."/>
            <person name="Li M."/>
        </authorList>
    </citation>
    <scope>NUCLEOTIDE SEQUENCE [LARGE SCALE GENOMIC DNA]</scope>
    <source>
        <strain evidence="6">SpSt-110</strain>
    </source>
</reference>
<dbReference type="PROSITE" id="PS51344">
    <property type="entry name" value="HTH_TFE_IIE"/>
    <property type="match status" value="1"/>
</dbReference>
<keyword evidence="3 4" id="KW-0804">Transcription</keyword>
<organism evidence="6">
    <name type="scientific">Thermogladius calderae</name>
    <dbReference type="NCBI Taxonomy" id="1200300"/>
    <lineage>
        <taxon>Archaea</taxon>
        <taxon>Thermoproteota</taxon>
        <taxon>Thermoprotei</taxon>
        <taxon>Desulfurococcales</taxon>
        <taxon>Desulfurococcaceae</taxon>
        <taxon>Thermogladius</taxon>
    </lineage>
</organism>
<dbReference type="GO" id="GO:0006367">
    <property type="term" value="P:transcription initiation at RNA polymerase II promoter"/>
    <property type="evidence" value="ECO:0007669"/>
    <property type="project" value="InterPro"/>
</dbReference>
<accession>A0A7J3Y090</accession>
<gene>
    <name evidence="4" type="primary">tfe</name>
    <name evidence="6" type="ORF">ENM60_06080</name>
</gene>
<dbReference type="InterPro" id="IPR002853">
    <property type="entry name" value="TFIIE_asu"/>
</dbReference>
<dbReference type="GO" id="GO:0003677">
    <property type="term" value="F:DNA binding"/>
    <property type="evidence" value="ECO:0007669"/>
    <property type="project" value="UniProtKB-KW"/>
</dbReference>
<protein>
    <recommendedName>
        <fullName evidence="4">Transcription factor E</fullName>
        <shortName evidence="4">TFE</shortName>
    </recommendedName>
    <alternativeName>
        <fullName evidence="4">TFIIE subunit alpha homolog</fullName>
    </alternativeName>
    <alternativeName>
        <fullName evidence="4">Transcription initiation factor TFIIE</fullName>
    </alternativeName>
</protein>
<dbReference type="InterPro" id="IPR024550">
    <property type="entry name" value="TFIIEa/SarR/Rpc3_HTH_dom"/>
</dbReference>
<dbReference type="Pfam" id="PF02002">
    <property type="entry name" value="TFIIE_alpha"/>
    <property type="match status" value="1"/>
</dbReference>
<dbReference type="SMART" id="SM00531">
    <property type="entry name" value="TFIIE"/>
    <property type="match status" value="1"/>
</dbReference>
<evidence type="ECO:0000256" key="4">
    <source>
        <dbReference type="HAMAP-Rule" id="MF_01909"/>
    </source>
</evidence>
<dbReference type="PIRSF" id="PIRSF006373">
    <property type="entry name" value="TF_E_archaea"/>
    <property type="match status" value="1"/>
</dbReference>
<comment type="similarity">
    <text evidence="4">Belongs to the TFE family.</text>
</comment>
<dbReference type="InterPro" id="IPR016481">
    <property type="entry name" value="TF_E_archaea"/>
</dbReference>
<dbReference type="AlphaFoldDB" id="A0A7J3Y090"/>
<evidence type="ECO:0000313" key="6">
    <source>
        <dbReference type="EMBL" id="HHP68327.1"/>
    </source>
</evidence>
<evidence type="ECO:0000259" key="5">
    <source>
        <dbReference type="PROSITE" id="PS51344"/>
    </source>
</evidence>
<dbReference type="InterPro" id="IPR036388">
    <property type="entry name" value="WH-like_DNA-bd_sf"/>
</dbReference>
<comment type="subunit">
    <text evidence="4">Monomer. Interaction with RNA polymerase subunits RpoF and RpoE is necessary for Tfe stimulatory transcription activity. Able to interact with Tbp and RNA polymerase in the absence of DNA promoter. Interacts both with the preinitiation and elongation complexes.</text>
</comment>
<name>A0A7J3Y090_9CREN</name>
<dbReference type="Gene3D" id="1.10.10.10">
    <property type="entry name" value="Winged helix-like DNA-binding domain superfamily/Winged helix DNA-binding domain"/>
    <property type="match status" value="1"/>
</dbReference>
<dbReference type="HAMAP" id="MF_01909">
    <property type="entry name" value="TFE_arch"/>
    <property type="match status" value="1"/>
</dbReference>
<keyword evidence="2 4" id="KW-0238">DNA-binding</keyword>
<evidence type="ECO:0000256" key="1">
    <source>
        <dbReference type="ARBA" id="ARBA00023015"/>
    </source>
</evidence>
<evidence type="ECO:0000256" key="2">
    <source>
        <dbReference type="ARBA" id="ARBA00023125"/>
    </source>
</evidence>
<feature type="domain" description="HTH TFE/IIEalpha-type" evidence="5">
    <location>
        <begin position="16"/>
        <end position="98"/>
    </location>
</feature>
<comment type="domain">
    <text evidence="4">The winged helix domain is involved in binding to DNA in the preinitiation complex.</text>
</comment>
<evidence type="ECO:0000256" key="3">
    <source>
        <dbReference type="ARBA" id="ARBA00023163"/>
    </source>
</evidence>
<dbReference type="PANTHER" id="PTHR13097">
    <property type="entry name" value="TRANSCRIPTION INITIATION FACTOR IIE, ALPHA SUBUNIT"/>
    <property type="match status" value="1"/>
</dbReference>
<dbReference type="SUPFAM" id="SSF46785">
    <property type="entry name" value="Winged helix' DNA-binding domain"/>
    <property type="match status" value="1"/>
</dbReference>
<sequence>MTTEKTVTGTLKTGKLVEITTIIVEKMMGEEGRKILEFMLSNNDLIIEETAGKDLNIKSNIVRKILQKLSDEAVVIPVKVKDKDKVLHGWTLNRDALANFIITRLRKSRDKLSARIRELEENTFFMCPTCHRRFRYEEALANDFHCPNDNTLLIEVNRDYELNFLREKLKSLDRLLEYIYSDGF</sequence>
<dbReference type="EMBL" id="DRYK01000078">
    <property type="protein sequence ID" value="HHP68327.1"/>
    <property type="molecule type" value="Genomic_DNA"/>
</dbReference>
<keyword evidence="1 4" id="KW-0805">Transcription regulation</keyword>
<dbReference type="GO" id="GO:0006355">
    <property type="term" value="P:regulation of DNA-templated transcription"/>
    <property type="evidence" value="ECO:0007669"/>
    <property type="project" value="InterPro"/>
</dbReference>
<proteinExistence type="inferred from homology"/>
<comment type="caution">
    <text evidence="6">The sequence shown here is derived from an EMBL/GenBank/DDBJ whole genome shotgun (WGS) entry which is preliminary data.</text>
</comment>
<comment type="function">
    <text evidence="4">Transcription factor that plays a role in the activation of archaeal genes transcribed by RNA polymerase. Facilitates transcription initiation by enhancing TATA-box recognition by TATA-box-binding protein (Tbp), and transcription factor B (Tfb) and RNA polymerase recruitment. Not absolutely required for transcription in vitro, but particularly important in cases where Tbp or Tfb function is not optimal. It dynamically alters the nucleic acid-binding properties of RNA polymerases by stabilizing the initiation complex and destabilizing elongation complexes. Seems to translocate with the RNA polymerase following initiation and acts by binding to the non template strand of the transcription bubble in elongation complexes.</text>
</comment>
<dbReference type="InterPro" id="IPR017919">
    <property type="entry name" value="TFIIE/TFIIEa_HTH"/>
</dbReference>
<dbReference type="InterPro" id="IPR039997">
    <property type="entry name" value="TFE"/>
</dbReference>
<dbReference type="PANTHER" id="PTHR13097:SF7">
    <property type="entry name" value="GENERAL TRANSCRIPTION FACTOR IIE SUBUNIT 1"/>
    <property type="match status" value="1"/>
</dbReference>